<proteinExistence type="predicted"/>
<reference evidence="1 2" key="1">
    <citation type="submission" date="2018-06" db="EMBL/GenBank/DDBJ databases">
        <title>A transcriptomic atlas of mushroom development highlights an independent origin of complex multicellularity.</title>
        <authorList>
            <consortium name="DOE Joint Genome Institute"/>
            <person name="Krizsan K."/>
            <person name="Almasi E."/>
            <person name="Merenyi Z."/>
            <person name="Sahu N."/>
            <person name="Viragh M."/>
            <person name="Koszo T."/>
            <person name="Mondo S."/>
            <person name="Kiss B."/>
            <person name="Balint B."/>
            <person name="Kues U."/>
            <person name="Barry K."/>
            <person name="Hegedus J.C."/>
            <person name="Henrissat B."/>
            <person name="Johnson J."/>
            <person name="Lipzen A."/>
            <person name="Ohm R."/>
            <person name="Nagy I."/>
            <person name="Pangilinan J."/>
            <person name="Yan J."/>
            <person name="Xiong Y."/>
            <person name="Grigoriev I.V."/>
            <person name="Hibbett D.S."/>
            <person name="Nagy L.G."/>
        </authorList>
    </citation>
    <scope>NUCLEOTIDE SEQUENCE [LARGE SCALE GENOMIC DNA]</scope>
    <source>
        <strain evidence="1 2">SZMC22713</strain>
    </source>
</reference>
<protein>
    <submittedName>
        <fullName evidence="1">Uncharacterized protein</fullName>
    </submittedName>
</protein>
<organism evidence="1 2">
    <name type="scientific">Rickenella mellea</name>
    <dbReference type="NCBI Taxonomy" id="50990"/>
    <lineage>
        <taxon>Eukaryota</taxon>
        <taxon>Fungi</taxon>
        <taxon>Dikarya</taxon>
        <taxon>Basidiomycota</taxon>
        <taxon>Agaricomycotina</taxon>
        <taxon>Agaricomycetes</taxon>
        <taxon>Hymenochaetales</taxon>
        <taxon>Rickenellaceae</taxon>
        <taxon>Rickenella</taxon>
    </lineage>
</organism>
<evidence type="ECO:0000313" key="1">
    <source>
        <dbReference type="EMBL" id="TDL23393.1"/>
    </source>
</evidence>
<gene>
    <name evidence="1" type="ORF">BD410DRAFT_158513</name>
</gene>
<evidence type="ECO:0000313" key="2">
    <source>
        <dbReference type="Proteomes" id="UP000294933"/>
    </source>
</evidence>
<keyword evidence="2" id="KW-1185">Reference proteome</keyword>
<dbReference type="VEuPathDB" id="FungiDB:BD410DRAFT_158513"/>
<dbReference type="EMBL" id="ML170170">
    <property type="protein sequence ID" value="TDL23393.1"/>
    <property type="molecule type" value="Genomic_DNA"/>
</dbReference>
<accession>A0A4Y7Q6X8</accession>
<name>A0A4Y7Q6X8_9AGAM</name>
<dbReference type="AlphaFoldDB" id="A0A4Y7Q6X8"/>
<dbReference type="Proteomes" id="UP000294933">
    <property type="component" value="Unassembled WGS sequence"/>
</dbReference>
<sequence length="228" mass="25282">MKRHIESVSSSGRKGIKPTGKVNFILPQLQSKQTTRHEFTLLRNPITIIQDVTNDLAQILRCDCCSVSETLATPGLKRPSHHNPTSIGEPSPLANRHRLFPTSIGVPTSIGQGTSISVPSCIPDVQGLILPEVATSTTGDFFMWSDLGDYVVVPYGLFSHPVLRRRWLAVRTLSPFGHCIISNLVNLKSEYQFPFAPIAIDIRFNAPWESLFAWCSRCLKPVLKVIPP</sequence>